<feature type="compositionally biased region" description="Basic and acidic residues" evidence="1">
    <location>
        <begin position="73"/>
        <end position="84"/>
    </location>
</feature>
<organism evidence="2 3">
    <name type="scientific">Prorocentrum cordatum</name>
    <dbReference type="NCBI Taxonomy" id="2364126"/>
    <lineage>
        <taxon>Eukaryota</taxon>
        <taxon>Sar</taxon>
        <taxon>Alveolata</taxon>
        <taxon>Dinophyceae</taxon>
        <taxon>Prorocentrales</taxon>
        <taxon>Prorocentraceae</taxon>
        <taxon>Prorocentrum</taxon>
    </lineage>
</organism>
<name>A0ABN9TLZ8_9DINO</name>
<dbReference type="Proteomes" id="UP001189429">
    <property type="component" value="Unassembled WGS sequence"/>
</dbReference>
<reference evidence="2" key="1">
    <citation type="submission" date="2023-10" db="EMBL/GenBank/DDBJ databases">
        <authorList>
            <person name="Chen Y."/>
            <person name="Shah S."/>
            <person name="Dougan E. K."/>
            <person name="Thang M."/>
            <person name="Chan C."/>
        </authorList>
    </citation>
    <scope>NUCLEOTIDE SEQUENCE [LARGE SCALE GENOMIC DNA]</scope>
</reference>
<evidence type="ECO:0000256" key="1">
    <source>
        <dbReference type="SAM" id="MobiDB-lite"/>
    </source>
</evidence>
<feature type="compositionally biased region" description="Low complexity" evidence="1">
    <location>
        <begin position="128"/>
        <end position="143"/>
    </location>
</feature>
<feature type="compositionally biased region" description="Basic and acidic residues" evidence="1">
    <location>
        <begin position="181"/>
        <end position="193"/>
    </location>
</feature>
<sequence length="536" mass="57383">MGKGATSRRSSCSSGQRQNTEEDEEEEEEEGEQLESCCAVAGRPAKRLALGARPRAVRGTRGEAGASGRGQAGRREGEIKRKWGRVDLGVDADGERARARCAERPADHSAAPAADGRAEGGAAPPQQRLLRSAALAHSSAAAANPDSRRGQRAARAAHLDAPGGALPLQRGPPRRARRRPARADAGRTAEMGKRSGACPRGSSPGGERWPQPRRPSPRAPPLASTSSVQLRRGGRGTWNIGAASISSARRPSAARAQTPMTRAAVLARRPRAPLASVARLAASHLPRLAARRPLLCCPTAPGALRHVCGPLSARSRRYLLSRVRRLGRAATTRTARLLSRVRRLGHAAATRTARLLSTVRRHGHVVTARTARLLGCLRRHGHAAMTRTARLLRTVRRLEHAATTLAAHHPSRARSLGHAATTRAARLITLVRRLGRAATTCAARLLSRVRRLGHAAAARAAHDDLEAVSDELLRLRGVLEPGCLGHRYEAWVRAAGRLRVRAAPHELSGGPVLFPVVRDLTIVWPHRCAIKAHVLA</sequence>
<feature type="region of interest" description="Disordered" evidence="1">
    <location>
        <begin position="1"/>
        <end position="84"/>
    </location>
</feature>
<comment type="caution">
    <text evidence="2">The sequence shown here is derived from an EMBL/GenBank/DDBJ whole genome shotgun (WGS) entry which is preliminary data.</text>
</comment>
<gene>
    <name evidence="2" type="ORF">PCOR1329_LOCUS40372</name>
</gene>
<proteinExistence type="predicted"/>
<dbReference type="EMBL" id="CAUYUJ010014866">
    <property type="protein sequence ID" value="CAK0847039.1"/>
    <property type="molecule type" value="Genomic_DNA"/>
</dbReference>
<evidence type="ECO:0000313" key="2">
    <source>
        <dbReference type="EMBL" id="CAK0847039.1"/>
    </source>
</evidence>
<accession>A0ABN9TLZ8</accession>
<keyword evidence="3" id="KW-1185">Reference proteome</keyword>
<feature type="compositionally biased region" description="Acidic residues" evidence="1">
    <location>
        <begin position="21"/>
        <end position="33"/>
    </location>
</feature>
<feature type="region of interest" description="Disordered" evidence="1">
    <location>
        <begin position="98"/>
        <end position="235"/>
    </location>
</feature>
<protein>
    <submittedName>
        <fullName evidence="2">Uncharacterized protein</fullName>
    </submittedName>
</protein>
<evidence type="ECO:0000313" key="3">
    <source>
        <dbReference type="Proteomes" id="UP001189429"/>
    </source>
</evidence>
<feature type="compositionally biased region" description="Low complexity" evidence="1">
    <location>
        <begin position="161"/>
        <end position="171"/>
    </location>
</feature>
<feature type="compositionally biased region" description="Basic and acidic residues" evidence="1">
    <location>
        <begin position="98"/>
        <end position="107"/>
    </location>
</feature>